<evidence type="ECO:0000256" key="1">
    <source>
        <dbReference type="ARBA" id="ARBA00022741"/>
    </source>
</evidence>
<dbReference type="PROSITE" id="PS50110">
    <property type="entry name" value="RESPONSE_REGULATORY"/>
    <property type="match status" value="1"/>
</dbReference>
<dbReference type="Gene3D" id="3.40.50.2300">
    <property type="match status" value="1"/>
</dbReference>
<dbReference type="SUPFAM" id="SSF52172">
    <property type="entry name" value="CheY-like"/>
    <property type="match status" value="1"/>
</dbReference>
<keyword evidence="3" id="KW-0597">Phosphoprotein</keyword>
<reference evidence="5 6" key="1">
    <citation type="submission" date="2017-11" db="EMBL/GenBank/DDBJ databases">
        <title>Population delineation of vibrios coincides with oyster pathogenicity.</title>
        <authorList>
            <person name="Bruto M."/>
            <person name="Labreuche Y."/>
            <person name="James A."/>
            <person name="Piel D."/>
            <person name="Chenivesse S."/>
            <person name="Petton B."/>
            <person name="Polz M.F."/>
            <person name="Le Roux F."/>
        </authorList>
    </citation>
    <scope>NUCLEOTIDE SEQUENCE [LARGE SCALE GENOMIC DNA]</scope>
    <source>
        <strain evidence="5 6">FF_144</strain>
    </source>
</reference>
<dbReference type="InterPro" id="IPR001789">
    <property type="entry name" value="Sig_transdc_resp-reg_receiver"/>
</dbReference>
<dbReference type="GO" id="GO:0051782">
    <property type="term" value="P:negative regulation of cell division"/>
    <property type="evidence" value="ECO:0007669"/>
    <property type="project" value="TreeGrafter"/>
</dbReference>
<dbReference type="InterPro" id="IPR033756">
    <property type="entry name" value="YlxH/NBP35"/>
</dbReference>
<gene>
    <name evidence="5" type="ORF">CWO07_03575</name>
</gene>
<dbReference type="PANTHER" id="PTHR43384:SF6">
    <property type="entry name" value="SEPTUM SITE-DETERMINING PROTEIN MIND HOMOLOG, CHLOROPLASTIC"/>
    <property type="match status" value="1"/>
</dbReference>
<dbReference type="SUPFAM" id="SSF52540">
    <property type="entry name" value="P-loop containing nucleoside triphosphate hydrolases"/>
    <property type="match status" value="1"/>
</dbReference>
<dbReference type="GO" id="GO:0016887">
    <property type="term" value="F:ATP hydrolysis activity"/>
    <property type="evidence" value="ECO:0007669"/>
    <property type="project" value="TreeGrafter"/>
</dbReference>
<dbReference type="Gene3D" id="3.40.50.300">
    <property type="entry name" value="P-loop containing nucleotide triphosphate hydrolases"/>
    <property type="match status" value="1"/>
</dbReference>
<keyword evidence="1" id="KW-0547">Nucleotide-binding</keyword>
<dbReference type="RefSeq" id="WP_017088351.1">
    <property type="nucleotide sequence ID" value="NZ_CAWNWE010000001.1"/>
</dbReference>
<dbReference type="EMBL" id="PIFK01000005">
    <property type="protein sequence ID" value="PTP38948.1"/>
    <property type="molecule type" value="Genomic_DNA"/>
</dbReference>
<dbReference type="InterPro" id="IPR050625">
    <property type="entry name" value="ParA/MinD_ATPase"/>
</dbReference>
<sequence length="386" mass="42573">MNQVHNLTVLIAASEQLDTLALTYTLNDFGINNITTSSNQEDDVVREVLKNDVKTIFLDVLNSELPESKQVVQRLIQRTGCQVIAIGHSTEIFAYRGMLASGASDYLVNPVTPQDLEHVSFAALQLNNEKRNEKIVSIVSAKGGSGSSTIIATLSQQLAELDKRVTCMDLDFSMGDLDLLLNVEGNTALVELLQYPERLEPLVFERSGISVSPEHTLFTGYLPLDTTPFWPQKSAFDQFTKFCLQSSDYLLIDIPTYSLRDQVGFEALKSADIRIIVVEPTLSSIRNAGQIIKRLQNQAASQTIVVLNHCKSDSASLISAHDVKKSLGTSVDVVIPFLPNHFLSKSSLGQPAHKGNRKVKLAFNSLLELVTGEPQQGSRRFWKRGA</sequence>
<dbReference type="Proteomes" id="UP000244197">
    <property type="component" value="Unassembled WGS sequence"/>
</dbReference>
<dbReference type="GO" id="GO:0005829">
    <property type="term" value="C:cytosol"/>
    <property type="evidence" value="ECO:0007669"/>
    <property type="project" value="TreeGrafter"/>
</dbReference>
<dbReference type="AlphaFoldDB" id="A0A2T5F088"/>
<evidence type="ECO:0000256" key="2">
    <source>
        <dbReference type="ARBA" id="ARBA00022840"/>
    </source>
</evidence>
<organism evidence="5 6">
    <name type="scientific">Vibrio splendidus</name>
    <dbReference type="NCBI Taxonomy" id="29497"/>
    <lineage>
        <taxon>Bacteria</taxon>
        <taxon>Pseudomonadati</taxon>
        <taxon>Pseudomonadota</taxon>
        <taxon>Gammaproteobacteria</taxon>
        <taxon>Vibrionales</taxon>
        <taxon>Vibrionaceae</taxon>
        <taxon>Vibrio</taxon>
    </lineage>
</organism>
<protein>
    <submittedName>
        <fullName evidence="5">Pilus assembly protein</fullName>
    </submittedName>
</protein>
<keyword evidence="2" id="KW-0067">ATP-binding</keyword>
<feature type="modified residue" description="4-aspartylphosphate" evidence="3">
    <location>
        <position position="59"/>
    </location>
</feature>
<comment type="caution">
    <text evidence="5">The sequence shown here is derived from an EMBL/GenBank/DDBJ whole genome shotgun (WGS) entry which is preliminary data.</text>
</comment>
<dbReference type="GO" id="GO:0005524">
    <property type="term" value="F:ATP binding"/>
    <property type="evidence" value="ECO:0007669"/>
    <property type="project" value="UniProtKB-KW"/>
</dbReference>
<accession>A0A2T5F088</accession>
<evidence type="ECO:0000256" key="3">
    <source>
        <dbReference type="PROSITE-ProRule" id="PRU00169"/>
    </source>
</evidence>
<proteinExistence type="predicted"/>
<dbReference type="GO" id="GO:0000160">
    <property type="term" value="P:phosphorelay signal transduction system"/>
    <property type="evidence" value="ECO:0007669"/>
    <property type="project" value="InterPro"/>
</dbReference>
<name>A0A2T5F088_VIBSP</name>
<dbReference type="Pfam" id="PF10609">
    <property type="entry name" value="ParA"/>
    <property type="match status" value="1"/>
</dbReference>
<evidence type="ECO:0000313" key="5">
    <source>
        <dbReference type="EMBL" id="PTP38948.1"/>
    </source>
</evidence>
<dbReference type="GO" id="GO:0009898">
    <property type="term" value="C:cytoplasmic side of plasma membrane"/>
    <property type="evidence" value="ECO:0007669"/>
    <property type="project" value="TreeGrafter"/>
</dbReference>
<dbReference type="InterPro" id="IPR027417">
    <property type="entry name" value="P-loop_NTPase"/>
</dbReference>
<evidence type="ECO:0000313" key="6">
    <source>
        <dbReference type="Proteomes" id="UP000244197"/>
    </source>
</evidence>
<dbReference type="InterPro" id="IPR011006">
    <property type="entry name" value="CheY-like_superfamily"/>
</dbReference>
<dbReference type="PANTHER" id="PTHR43384">
    <property type="entry name" value="SEPTUM SITE-DETERMINING PROTEIN MIND HOMOLOG, CHLOROPLASTIC-RELATED"/>
    <property type="match status" value="1"/>
</dbReference>
<feature type="domain" description="Response regulatory" evidence="4">
    <location>
        <begin position="8"/>
        <end position="124"/>
    </location>
</feature>
<evidence type="ECO:0000259" key="4">
    <source>
        <dbReference type="PROSITE" id="PS50110"/>
    </source>
</evidence>